<keyword evidence="6" id="KW-1185">Reference proteome</keyword>
<reference evidence="5 6" key="1">
    <citation type="submission" date="2018-11" db="EMBL/GenBank/DDBJ databases">
        <title>The Potential of Streptomyces as Biocontrol Agents against the Tomato grey mould, Botrytis cinerea (Gray mold) Frontiers in Microbiology.</title>
        <authorList>
            <person name="Li D."/>
        </authorList>
    </citation>
    <scope>NUCLEOTIDE SEQUENCE [LARGE SCALE GENOMIC DNA]</scope>
    <source>
        <strain evidence="5 6">NEAU-LD23</strain>
    </source>
</reference>
<evidence type="ECO:0000313" key="5">
    <source>
        <dbReference type="EMBL" id="RNG34111.1"/>
    </source>
</evidence>
<dbReference type="InterPro" id="IPR051448">
    <property type="entry name" value="CdaR-like_regulators"/>
</dbReference>
<dbReference type="InterPro" id="IPR042070">
    <property type="entry name" value="PucR_C-HTH_sf"/>
</dbReference>
<dbReference type="PANTHER" id="PTHR33744:SF1">
    <property type="entry name" value="DNA-BINDING TRANSCRIPTIONAL ACTIVATOR ADER"/>
    <property type="match status" value="1"/>
</dbReference>
<evidence type="ECO:0000259" key="4">
    <source>
        <dbReference type="Pfam" id="PF17853"/>
    </source>
</evidence>
<dbReference type="PANTHER" id="PTHR33744">
    <property type="entry name" value="CARBOHYDRATE DIACID REGULATOR"/>
    <property type="match status" value="1"/>
</dbReference>
<evidence type="ECO:0000259" key="3">
    <source>
        <dbReference type="Pfam" id="PF13556"/>
    </source>
</evidence>
<dbReference type="Pfam" id="PF13556">
    <property type="entry name" value="HTH_30"/>
    <property type="match status" value="1"/>
</dbReference>
<dbReference type="Pfam" id="PF17853">
    <property type="entry name" value="GGDEF_2"/>
    <property type="match status" value="1"/>
</dbReference>
<dbReference type="Pfam" id="PF07905">
    <property type="entry name" value="PucR"/>
    <property type="match status" value="1"/>
</dbReference>
<dbReference type="RefSeq" id="WP_123099051.1">
    <property type="nucleotide sequence ID" value="NZ_RIBZ01000088.1"/>
</dbReference>
<organism evidence="5 6">
    <name type="scientific">Streptomyces botrytidirepellens</name>
    <dbReference type="NCBI Taxonomy" id="2486417"/>
    <lineage>
        <taxon>Bacteria</taxon>
        <taxon>Bacillati</taxon>
        <taxon>Actinomycetota</taxon>
        <taxon>Actinomycetes</taxon>
        <taxon>Kitasatosporales</taxon>
        <taxon>Streptomycetaceae</taxon>
        <taxon>Streptomyces</taxon>
    </lineage>
</organism>
<evidence type="ECO:0000313" key="6">
    <source>
        <dbReference type="Proteomes" id="UP000275401"/>
    </source>
</evidence>
<feature type="domain" description="Purine catabolism PurC-like" evidence="2">
    <location>
        <begin position="8"/>
        <end position="129"/>
    </location>
</feature>
<evidence type="ECO:0000256" key="1">
    <source>
        <dbReference type="ARBA" id="ARBA00006754"/>
    </source>
</evidence>
<evidence type="ECO:0000259" key="2">
    <source>
        <dbReference type="Pfam" id="PF07905"/>
    </source>
</evidence>
<protein>
    <submittedName>
        <fullName evidence="5">PucR family transcriptional regulator</fullName>
    </submittedName>
</protein>
<dbReference type="EMBL" id="RIBZ01000088">
    <property type="protein sequence ID" value="RNG34111.1"/>
    <property type="molecule type" value="Genomic_DNA"/>
</dbReference>
<dbReference type="InterPro" id="IPR012914">
    <property type="entry name" value="PucR_dom"/>
</dbReference>
<dbReference type="AlphaFoldDB" id="A0A3M8WZH4"/>
<feature type="domain" description="CdaR GGDEF-like" evidence="4">
    <location>
        <begin position="293"/>
        <end position="409"/>
    </location>
</feature>
<gene>
    <name evidence="5" type="ORF">EEJ42_06710</name>
</gene>
<sequence>MALLTVADVLRLPVIAAGLPRVMAGEDRLNRPVRWVHVTELLDPASFLEGGELVLTTGMPQPNDPTRLRGYADQLADVGAAGLVVELGRRYQQVPPDLVAACRSRDLPLIVLSHGIRFIEVTQTVHALILDAQGELLRRSHQVHELFTDLTLRGARPEELVQVAADLMGRSVVLENLVHHAVIVCTAGRPGGPILEAWQRRSRATPTPDHAAPSGPEGWLVAPVEHDGQRWGRLVALPDQTGPASGPEHTLILRRAATALTLARMTGHTQWDREARASALLELRHGSHLSRTESRIRVEALGLPTVGHLFIAVALGHRPDAADRADLDSRVGDDLRGAGIHALVGRLAPDRTGVLLTLPLAAAWQPVVERIGRVTEETLGEEAVLAVGPGVTALDQVARSFRQAEEVADAIGPATPRRPFHVSADLGLPELLYTLRDDVRVQNYVERQLGRLMQHDQRHGGDLLAILRQYLDAAGNKSVAAKQAGLSRQAFYQRLHTIERLVGGNLESGAQRSRLHVAVMALDTLSDDPS</sequence>
<comment type="caution">
    <text evidence="5">The sequence shown here is derived from an EMBL/GenBank/DDBJ whole genome shotgun (WGS) entry which is preliminary data.</text>
</comment>
<proteinExistence type="inferred from homology"/>
<feature type="domain" description="PucR C-terminal helix-turn-helix" evidence="3">
    <location>
        <begin position="463"/>
        <end position="520"/>
    </location>
</feature>
<dbReference type="InterPro" id="IPR041522">
    <property type="entry name" value="CdaR_GGDEF"/>
</dbReference>
<accession>A0A3M8WZH4</accession>
<dbReference type="Proteomes" id="UP000275401">
    <property type="component" value="Unassembled WGS sequence"/>
</dbReference>
<dbReference type="Gene3D" id="1.10.10.2840">
    <property type="entry name" value="PucR C-terminal helix-turn-helix domain"/>
    <property type="match status" value="1"/>
</dbReference>
<name>A0A3M8WZH4_9ACTN</name>
<comment type="similarity">
    <text evidence="1">Belongs to the CdaR family.</text>
</comment>
<dbReference type="InterPro" id="IPR025736">
    <property type="entry name" value="PucR_C-HTH_dom"/>
</dbReference>